<dbReference type="VEuPathDB" id="PlasmoDB:PmUG01_API001800"/>
<proteinExistence type="predicted"/>
<keyword evidence="1" id="KW-0689">Ribosomal protein</keyword>
<gene>
    <name evidence="1" type="primary">rps17</name>
</gene>
<organism evidence="1">
    <name type="scientific">Plasmodium malariae</name>
    <dbReference type="NCBI Taxonomy" id="5858"/>
    <lineage>
        <taxon>Eukaryota</taxon>
        <taxon>Sar</taxon>
        <taxon>Alveolata</taxon>
        <taxon>Apicomplexa</taxon>
        <taxon>Aconoidasida</taxon>
        <taxon>Haemosporida</taxon>
        <taxon>Plasmodiidae</taxon>
        <taxon>Plasmodium</taxon>
        <taxon>Plasmodium (Plasmodium)</taxon>
    </lineage>
</organism>
<sequence>MTLIKIGYVFKSINFNIKIVCISFYKYNFKYKKLLLYNIYLKVFDYRDEVIISDYVFIIYYKKSKYCNYKIVKIL</sequence>
<evidence type="ECO:0000313" key="1">
    <source>
        <dbReference type="EMBL" id="BAL70569.1"/>
    </source>
</evidence>
<protein>
    <submittedName>
        <fullName evidence="1">Small subunit ribosomal protein 17</fullName>
    </submittedName>
</protein>
<accession>H7CDE9</accession>
<geneLocation type="apicoplast" evidence="1"/>
<name>H7CDE9_PLAMA</name>
<keyword evidence="1" id="KW-0934">Plastid</keyword>
<dbReference type="AlphaFoldDB" id="H7CDE9"/>
<dbReference type="EMBL" id="AB649418">
    <property type="protein sequence ID" value="BAL70569.1"/>
    <property type="molecule type" value="Genomic_DNA"/>
</dbReference>
<reference evidence="1" key="1">
    <citation type="journal article" date="2012" name="Mol. Biol. Evol.">
        <title>The Plasmodium Apicoplast Genome: Conserved Structure and Close Relationship of P. ovale to Rodent Malaria Parasites.</title>
        <authorList>
            <person name="Arisue N."/>
            <person name="Hashimoto T."/>
            <person name="Mitsui H."/>
            <person name="Palacpac N.M.Q."/>
            <person name="Kaneko A."/>
            <person name="Kawai S."/>
            <person name="Hasegawa M."/>
            <person name="Tanabe K."/>
            <person name="Horii T."/>
        </authorList>
    </citation>
    <scope>NUCLEOTIDE SEQUENCE</scope>
    <source>
        <strain evidence="1">Kisii67</strain>
    </source>
</reference>
<dbReference type="GO" id="GO:0005840">
    <property type="term" value="C:ribosome"/>
    <property type="evidence" value="ECO:0007669"/>
    <property type="project" value="UniProtKB-KW"/>
</dbReference>
<keyword evidence="1" id="KW-0933">Apicoplast</keyword>
<keyword evidence="1" id="KW-0687">Ribonucleoprotein</keyword>